<protein>
    <submittedName>
        <fullName evidence="1">Uncharacterized protein</fullName>
    </submittedName>
</protein>
<evidence type="ECO:0000313" key="2">
    <source>
        <dbReference type="Proteomes" id="UP000334019"/>
    </source>
</evidence>
<evidence type="ECO:0000313" key="1">
    <source>
        <dbReference type="EMBL" id="QGG95428.1"/>
    </source>
</evidence>
<dbReference type="AlphaFoldDB" id="A0A5Q2REZ4"/>
<sequence>MADTLTLDRDTIMRTAALQRPVRVTLPARAAYDFDTFVKVQRDIFDRLGHSMCVSGFDIRWGFEDDFVVNEKLEILVRG</sequence>
<proteinExistence type="predicted"/>
<keyword evidence="2" id="KW-1185">Reference proteome</keyword>
<dbReference type="Proteomes" id="UP000334019">
    <property type="component" value="Chromosome"/>
</dbReference>
<name>A0A5Q2REZ4_9ACTN</name>
<gene>
    <name evidence="1" type="ORF">GH723_10145</name>
</gene>
<dbReference type="KEGG" id="atq:GH723_10145"/>
<accession>A0A5Q2REZ4</accession>
<reference evidence="1 2" key="1">
    <citation type="submission" date="2019-11" db="EMBL/GenBank/DDBJ databases">
        <authorList>
            <person name="He Y."/>
        </authorList>
    </citation>
    <scope>NUCLEOTIDE SEQUENCE [LARGE SCALE GENOMIC DNA]</scope>
    <source>
        <strain evidence="1 2">SCSIO 58843</strain>
    </source>
</reference>
<dbReference type="RefSeq" id="WP_153759535.1">
    <property type="nucleotide sequence ID" value="NZ_CP045851.1"/>
</dbReference>
<organism evidence="1 2">
    <name type="scientific">Actinomarinicola tropica</name>
    <dbReference type="NCBI Taxonomy" id="2789776"/>
    <lineage>
        <taxon>Bacteria</taxon>
        <taxon>Bacillati</taxon>
        <taxon>Actinomycetota</taxon>
        <taxon>Acidimicrobiia</taxon>
        <taxon>Acidimicrobiales</taxon>
        <taxon>Iamiaceae</taxon>
        <taxon>Actinomarinicola</taxon>
    </lineage>
</organism>
<dbReference type="EMBL" id="CP045851">
    <property type="protein sequence ID" value="QGG95428.1"/>
    <property type="molecule type" value="Genomic_DNA"/>
</dbReference>